<evidence type="ECO:0000313" key="2">
    <source>
        <dbReference type="Proteomes" id="UP000521943"/>
    </source>
</evidence>
<name>A0A8H6HLU7_9AGAR</name>
<dbReference type="AlphaFoldDB" id="A0A8H6HLU7"/>
<evidence type="ECO:0000313" key="1">
    <source>
        <dbReference type="EMBL" id="KAF6749400.1"/>
    </source>
</evidence>
<comment type="caution">
    <text evidence="1">The sequence shown here is derived from an EMBL/GenBank/DDBJ whole genome shotgun (WGS) entry which is preliminary data.</text>
</comment>
<organism evidence="1 2">
    <name type="scientific">Ephemerocybe angulata</name>
    <dbReference type="NCBI Taxonomy" id="980116"/>
    <lineage>
        <taxon>Eukaryota</taxon>
        <taxon>Fungi</taxon>
        <taxon>Dikarya</taxon>
        <taxon>Basidiomycota</taxon>
        <taxon>Agaricomycotina</taxon>
        <taxon>Agaricomycetes</taxon>
        <taxon>Agaricomycetidae</taxon>
        <taxon>Agaricales</taxon>
        <taxon>Agaricineae</taxon>
        <taxon>Psathyrellaceae</taxon>
        <taxon>Ephemerocybe</taxon>
    </lineage>
</organism>
<dbReference type="OrthoDB" id="3036019at2759"/>
<dbReference type="EMBL" id="JACGCI010000063">
    <property type="protein sequence ID" value="KAF6749400.1"/>
    <property type="molecule type" value="Genomic_DNA"/>
</dbReference>
<protein>
    <submittedName>
        <fullName evidence="1">Uncharacterized protein</fullName>
    </submittedName>
</protein>
<accession>A0A8H6HLU7</accession>
<reference evidence="1 2" key="1">
    <citation type="submission" date="2020-07" db="EMBL/GenBank/DDBJ databases">
        <title>Comparative genomics of pyrophilous fungi reveals a link between fire events and developmental genes.</title>
        <authorList>
            <consortium name="DOE Joint Genome Institute"/>
            <person name="Steindorff A.S."/>
            <person name="Carver A."/>
            <person name="Calhoun S."/>
            <person name="Stillman K."/>
            <person name="Liu H."/>
            <person name="Lipzen A."/>
            <person name="Pangilinan J."/>
            <person name="Labutti K."/>
            <person name="Bruns T.D."/>
            <person name="Grigoriev I.V."/>
        </authorList>
    </citation>
    <scope>NUCLEOTIDE SEQUENCE [LARGE SCALE GENOMIC DNA]</scope>
    <source>
        <strain evidence="1 2">CBS 144469</strain>
    </source>
</reference>
<dbReference type="Proteomes" id="UP000521943">
    <property type="component" value="Unassembled WGS sequence"/>
</dbReference>
<proteinExistence type="predicted"/>
<keyword evidence="2" id="KW-1185">Reference proteome</keyword>
<sequence>MPFRLYKSTNSQVPSTDAELVELSRSIEAACVQGTPKKFVKCFAIGTDSSTGTIVSVEIHAGCHDAPRNIDLHIEDYVDQRSREVYVGSYNISSTGACIREWPLSSGQEEPYHFSVYAAPAYSKSSESLPTNIGFSLIPHCQSAHSIDWSFKGNILVAKSYHADECLVDVEEADIYFIKRLVYSFLSRRERWADHPLASVEARPAWGLAIMVPYVDWRSLHILRLFRLASPVAIRREVKRRIYEVLSKFLPNLGDLDKFFDFLFKTRSVIVGSVVRKILLLNSCNDSALDVPYDLNIISPPAGETIDEEFHNFLRGVGYSRFDDRKPRKDYGGLLRSFVEMHSDNPDQSQPITISASRKDIMEVVLASETTAQMNILTGMSIVSLYPKLVSTNECLSVPRVGVADAKRTSSPLVTRYTDNAHWTRPCGSYCPATIRKTVGDRGSFRYMWCQRERREMEIWALGNRFPHVTISDRHTFDPDCALRRGVLAWSLHDCCRNPFCEYFVSN</sequence>
<gene>
    <name evidence="1" type="ORF">DFP72DRAFT_852547</name>
</gene>